<gene>
    <name evidence="1" type="ORF">HNQ03_002763</name>
</gene>
<dbReference type="Proteomes" id="UP000610746">
    <property type="component" value="Unassembled WGS sequence"/>
</dbReference>
<proteinExistence type="predicted"/>
<dbReference type="EMBL" id="JABSNO010000025">
    <property type="protein sequence ID" value="NRS93672.1"/>
    <property type="molecule type" value="Genomic_DNA"/>
</dbReference>
<evidence type="ECO:0000313" key="1">
    <source>
        <dbReference type="EMBL" id="NRS93672.1"/>
    </source>
</evidence>
<keyword evidence="2" id="KW-1185">Reference proteome</keyword>
<name>A0A8J8GBU7_9FLAO</name>
<sequence>MKIPSDAVFYMEINGKQLDKKLNWEKLTPFMKELTENKNGKASWNDFAKTGIKYDATQFHYATINDSVKSYTTYFVIDNKAKFQEFINSSKKEGLEISKKSKYSYVNFSDEMSVAWNGNRAALSIISYSKPNKDNIFGDDDYAVDSTSVMEDEAYAMVDSAYVDAPFNYKYEIDQLKENIKYLKDNIKDNKKSIAQTKKDIRYLKKHKQYPGDREAIDDKEYGASEEAYTEEEENYSEEDIAYEKEYQKELDSIQRENFKMVKILSVKKFDEFFNSNLEIEVPKEMIAFRDAKSDVFVYTDYGKILNEGIYGKLMNMNDFGGLFMKMYNSNSSYNLYFDNDKVRLVNNYQHKDAKIQKGISDIYNGKVNEKLAALINDENIGYYSMNLNGSKYFDLMYGFVQDAGDMEYQKEMQLIMETMKIILDEEAISKIAPGNGIFVLNELKNKTVKYTEYIYDEDSYDEKEVEKTKEIAVPNFTFAFATENEGYWNRVFNLLITNKNLKKKFTKNGDVYAFKNEKSNDVIDNMYFTVKDGIVYMTTSIENLTPKNQTIASKNWAKESSQYAMSGRLDMQKLITGLDNELKTGSDVKTINAIKKNIGELHFKTEAKGESIQTEMNYKIKNSSENSLMYFFDLFEEIYKINEAEKKPVIM</sequence>
<evidence type="ECO:0008006" key="3">
    <source>
        <dbReference type="Google" id="ProtNLM"/>
    </source>
</evidence>
<dbReference type="AlphaFoldDB" id="A0A8J8GBU7"/>
<accession>A0A8J8GBU7</accession>
<protein>
    <recommendedName>
        <fullName evidence="3">DUF4836 family protein</fullName>
    </recommendedName>
</protein>
<organism evidence="1 2">
    <name type="scientific">Frigoriflavimonas asaccharolytica</name>
    <dbReference type="NCBI Taxonomy" id="2735899"/>
    <lineage>
        <taxon>Bacteria</taxon>
        <taxon>Pseudomonadati</taxon>
        <taxon>Bacteroidota</taxon>
        <taxon>Flavobacteriia</taxon>
        <taxon>Flavobacteriales</taxon>
        <taxon>Weeksellaceae</taxon>
        <taxon>Frigoriflavimonas</taxon>
    </lineage>
</organism>
<reference evidence="1" key="1">
    <citation type="submission" date="2020-05" db="EMBL/GenBank/DDBJ databases">
        <title>Genomic Encyclopedia of Type Strains, Phase IV (KMG-V): Genome sequencing to study the core and pangenomes of soil and plant-associated prokaryotes.</title>
        <authorList>
            <person name="Whitman W."/>
        </authorList>
    </citation>
    <scope>NUCLEOTIDE SEQUENCE</scope>
    <source>
        <strain evidence="1">16F</strain>
    </source>
</reference>
<evidence type="ECO:0000313" key="2">
    <source>
        <dbReference type="Proteomes" id="UP000610746"/>
    </source>
</evidence>
<comment type="caution">
    <text evidence="1">The sequence shown here is derived from an EMBL/GenBank/DDBJ whole genome shotgun (WGS) entry which is preliminary data.</text>
</comment>